<dbReference type="GO" id="GO:0016705">
    <property type="term" value="F:oxidoreductase activity, acting on paired donors, with incorporation or reduction of molecular oxygen"/>
    <property type="evidence" value="ECO:0007669"/>
    <property type="project" value="InterPro"/>
</dbReference>
<dbReference type="EMBL" id="MTKT01005034">
    <property type="protein sequence ID" value="OWM68303.1"/>
    <property type="molecule type" value="Genomic_DNA"/>
</dbReference>
<keyword evidence="7" id="KW-0560">Oxidoreductase</keyword>
<comment type="subcellular location">
    <subcellularLocation>
        <location evidence="1">Membrane</location>
        <topology evidence="1">Single-pass membrane protein</topology>
    </subcellularLocation>
</comment>
<name>A0A218W6Y6_PUNGR</name>
<evidence type="ECO:0000256" key="3">
    <source>
        <dbReference type="ARBA" id="ARBA00022692"/>
    </source>
</evidence>
<accession>A0A218W6Y6</accession>
<keyword evidence="6 7" id="KW-0408">Iron</keyword>
<dbReference type="PANTHER" id="PTHR24286:SF90">
    <property type="entry name" value="CYTOCHROME P450"/>
    <property type="match status" value="1"/>
</dbReference>
<gene>
    <name evidence="9" type="ORF">CDL15_Pgr004785</name>
</gene>
<feature type="transmembrane region" description="Helical" evidence="8">
    <location>
        <begin position="278"/>
        <end position="305"/>
    </location>
</feature>
<dbReference type="Gene3D" id="1.10.630.10">
    <property type="entry name" value="Cytochrome P450"/>
    <property type="match status" value="2"/>
</dbReference>
<evidence type="ECO:0008006" key="11">
    <source>
        <dbReference type="Google" id="ProtNLM"/>
    </source>
</evidence>
<dbReference type="GO" id="GO:0020037">
    <property type="term" value="F:heme binding"/>
    <property type="evidence" value="ECO:0007669"/>
    <property type="project" value="InterPro"/>
</dbReference>
<sequence length="429" mass="48377">MGPLGVLMYVMALLVMGLIHYRVNRWRNPKCNGRLPPGSMGLPLIGETIQFLIPSKSIDIPPFIKTRTMKYGPIFKTSLAGLPVVVSSDPEFNYYILQQEGKLVEFWYLDSFAKLIDVRGLGRDGESTPLTSIGHIHKYMRNMVLSQIGAEALRERILPDMEETCQKALVDWSTKESLDVKKATSSVIFDFTAKLLFGFEPEKNMSERFSYIFQGLLSFPLNIPGTVFHKCLKNQKMGLKLMKDLMDERRAMPEKHRGDFLDQILDGMKTESFMSDDFAVFAMFAILLASFEILSSSLTLALVFLTEQPMVVKELQKEHQEILQNRERREGGVTWKEYKSMNFTMQNLEPTVVAKSFIPFGGGARMCAGADFTKAFIAVFLHHLISKYRLPTRPNPSKGTSTVPEDALSVLSKLFDLLVLMGPGSSSLP</sequence>
<dbReference type="InterPro" id="IPR002401">
    <property type="entry name" value="Cyt_P450_E_grp-I"/>
</dbReference>
<keyword evidence="4 7" id="KW-0479">Metal-binding</keyword>
<comment type="caution">
    <text evidence="9">The sequence shown here is derived from an EMBL/GenBank/DDBJ whole genome shotgun (WGS) entry which is preliminary data.</text>
</comment>
<dbReference type="Proteomes" id="UP000197138">
    <property type="component" value="Unassembled WGS sequence"/>
</dbReference>
<evidence type="ECO:0000256" key="2">
    <source>
        <dbReference type="ARBA" id="ARBA00010617"/>
    </source>
</evidence>
<dbReference type="PROSITE" id="PS00086">
    <property type="entry name" value="CYTOCHROME_P450"/>
    <property type="match status" value="1"/>
</dbReference>
<dbReference type="GO" id="GO:0004497">
    <property type="term" value="F:monooxygenase activity"/>
    <property type="evidence" value="ECO:0007669"/>
    <property type="project" value="UniProtKB-KW"/>
</dbReference>
<dbReference type="GO" id="GO:0016132">
    <property type="term" value="P:brassinosteroid biosynthetic process"/>
    <property type="evidence" value="ECO:0007669"/>
    <property type="project" value="TreeGrafter"/>
</dbReference>
<dbReference type="AlphaFoldDB" id="A0A218W6Y6"/>
<evidence type="ECO:0000256" key="7">
    <source>
        <dbReference type="RuleBase" id="RU000461"/>
    </source>
</evidence>
<comment type="similarity">
    <text evidence="2 7">Belongs to the cytochrome P450 family.</text>
</comment>
<protein>
    <recommendedName>
        <fullName evidence="11">Cytochrome P450 87A3-like</fullName>
    </recommendedName>
</protein>
<feature type="transmembrane region" description="Helical" evidence="8">
    <location>
        <begin position="6"/>
        <end position="23"/>
    </location>
</feature>
<dbReference type="InterPro" id="IPR036396">
    <property type="entry name" value="Cyt_P450_sf"/>
</dbReference>
<dbReference type="GO" id="GO:0010268">
    <property type="term" value="P:brassinosteroid homeostasis"/>
    <property type="evidence" value="ECO:0007669"/>
    <property type="project" value="TreeGrafter"/>
</dbReference>
<dbReference type="PANTHER" id="PTHR24286">
    <property type="entry name" value="CYTOCHROME P450 26"/>
    <property type="match status" value="1"/>
</dbReference>
<evidence type="ECO:0000256" key="6">
    <source>
        <dbReference type="ARBA" id="ARBA00023004"/>
    </source>
</evidence>
<evidence type="ECO:0000256" key="1">
    <source>
        <dbReference type="ARBA" id="ARBA00004167"/>
    </source>
</evidence>
<keyword evidence="7" id="KW-0503">Monooxygenase</keyword>
<evidence type="ECO:0000256" key="4">
    <source>
        <dbReference type="ARBA" id="ARBA00022723"/>
    </source>
</evidence>
<proteinExistence type="inferred from homology"/>
<evidence type="ECO:0000256" key="5">
    <source>
        <dbReference type="ARBA" id="ARBA00022989"/>
    </source>
</evidence>
<evidence type="ECO:0000256" key="8">
    <source>
        <dbReference type="SAM" id="Phobius"/>
    </source>
</evidence>
<evidence type="ECO:0000313" key="10">
    <source>
        <dbReference type="Proteomes" id="UP000197138"/>
    </source>
</evidence>
<dbReference type="GO" id="GO:0016125">
    <property type="term" value="P:sterol metabolic process"/>
    <property type="evidence" value="ECO:0007669"/>
    <property type="project" value="TreeGrafter"/>
</dbReference>
<dbReference type="InterPro" id="IPR017972">
    <property type="entry name" value="Cyt_P450_CS"/>
</dbReference>
<keyword evidence="8" id="KW-0472">Membrane</keyword>
<dbReference type="InterPro" id="IPR001128">
    <property type="entry name" value="Cyt_P450"/>
</dbReference>
<dbReference type="GO" id="GO:0016020">
    <property type="term" value="C:membrane"/>
    <property type="evidence" value="ECO:0007669"/>
    <property type="project" value="UniProtKB-SubCell"/>
</dbReference>
<reference evidence="10" key="1">
    <citation type="journal article" date="2017" name="Plant J.">
        <title>The pomegranate (Punica granatum L.) genome and the genomics of punicalagin biosynthesis.</title>
        <authorList>
            <person name="Qin G."/>
            <person name="Xu C."/>
            <person name="Ming R."/>
            <person name="Tang H."/>
            <person name="Guyot R."/>
            <person name="Kramer E.M."/>
            <person name="Hu Y."/>
            <person name="Yi X."/>
            <person name="Qi Y."/>
            <person name="Xu X."/>
            <person name="Gao Z."/>
            <person name="Pan H."/>
            <person name="Jian J."/>
            <person name="Tian Y."/>
            <person name="Yue Z."/>
            <person name="Xu Y."/>
        </authorList>
    </citation>
    <scope>NUCLEOTIDE SEQUENCE [LARGE SCALE GENOMIC DNA]</scope>
    <source>
        <strain evidence="10">cv. Dabenzi</strain>
    </source>
</reference>
<dbReference type="GO" id="GO:0005506">
    <property type="term" value="F:iron ion binding"/>
    <property type="evidence" value="ECO:0007669"/>
    <property type="project" value="InterPro"/>
</dbReference>
<dbReference type="PRINTS" id="PR00463">
    <property type="entry name" value="EP450I"/>
</dbReference>
<keyword evidence="5 8" id="KW-1133">Transmembrane helix</keyword>
<keyword evidence="3 8" id="KW-0812">Transmembrane</keyword>
<dbReference type="Pfam" id="PF00067">
    <property type="entry name" value="p450"/>
    <property type="match status" value="1"/>
</dbReference>
<keyword evidence="7" id="KW-0349">Heme</keyword>
<dbReference type="SUPFAM" id="SSF48264">
    <property type="entry name" value="Cytochrome P450"/>
    <property type="match status" value="1"/>
</dbReference>
<evidence type="ECO:0000313" key="9">
    <source>
        <dbReference type="EMBL" id="OWM68303.1"/>
    </source>
</evidence>
<organism evidence="9 10">
    <name type="scientific">Punica granatum</name>
    <name type="common">Pomegranate</name>
    <dbReference type="NCBI Taxonomy" id="22663"/>
    <lineage>
        <taxon>Eukaryota</taxon>
        <taxon>Viridiplantae</taxon>
        <taxon>Streptophyta</taxon>
        <taxon>Embryophyta</taxon>
        <taxon>Tracheophyta</taxon>
        <taxon>Spermatophyta</taxon>
        <taxon>Magnoliopsida</taxon>
        <taxon>eudicotyledons</taxon>
        <taxon>Gunneridae</taxon>
        <taxon>Pentapetalae</taxon>
        <taxon>rosids</taxon>
        <taxon>malvids</taxon>
        <taxon>Myrtales</taxon>
        <taxon>Lythraceae</taxon>
        <taxon>Punica</taxon>
    </lineage>
</organism>